<keyword evidence="3" id="KW-0804">Transcription</keyword>
<evidence type="ECO:0000313" key="6">
    <source>
        <dbReference type="EMBL" id="GII29957.1"/>
    </source>
</evidence>
<keyword evidence="1" id="KW-0805">Transcription regulation</keyword>
<dbReference type="EMBL" id="BOOO01000017">
    <property type="protein sequence ID" value="GII29957.1"/>
    <property type="molecule type" value="Genomic_DNA"/>
</dbReference>
<proteinExistence type="predicted"/>
<keyword evidence="2 4" id="KW-0238">DNA-binding</keyword>
<reference evidence="6 7" key="1">
    <citation type="submission" date="2021-01" db="EMBL/GenBank/DDBJ databases">
        <title>Whole genome shotgun sequence of Planotetraspora mira NBRC 15435.</title>
        <authorList>
            <person name="Komaki H."/>
            <person name="Tamura T."/>
        </authorList>
    </citation>
    <scope>NUCLEOTIDE SEQUENCE [LARGE SCALE GENOMIC DNA]</scope>
    <source>
        <strain evidence="6 7">NBRC 15435</strain>
    </source>
</reference>
<keyword evidence="7" id="KW-1185">Reference proteome</keyword>
<evidence type="ECO:0000256" key="4">
    <source>
        <dbReference type="PROSITE-ProRule" id="PRU00335"/>
    </source>
</evidence>
<evidence type="ECO:0000256" key="3">
    <source>
        <dbReference type="ARBA" id="ARBA00023163"/>
    </source>
</evidence>
<dbReference type="PROSITE" id="PS50977">
    <property type="entry name" value="HTH_TETR_2"/>
    <property type="match status" value="1"/>
</dbReference>
<dbReference type="SUPFAM" id="SSF48498">
    <property type="entry name" value="Tetracyclin repressor-like, C-terminal domain"/>
    <property type="match status" value="1"/>
</dbReference>
<dbReference type="InterPro" id="IPR001647">
    <property type="entry name" value="HTH_TetR"/>
</dbReference>
<dbReference type="InterPro" id="IPR009057">
    <property type="entry name" value="Homeodomain-like_sf"/>
</dbReference>
<organism evidence="6 7">
    <name type="scientific">Planotetraspora mira</name>
    <dbReference type="NCBI Taxonomy" id="58121"/>
    <lineage>
        <taxon>Bacteria</taxon>
        <taxon>Bacillati</taxon>
        <taxon>Actinomycetota</taxon>
        <taxon>Actinomycetes</taxon>
        <taxon>Streptosporangiales</taxon>
        <taxon>Streptosporangiaceae</taxon>
        <taxon>Planotetraspora</taxon>
    </lineage>
</organism>
<accession>A0A8J3TQ24</accession>
<evidence type="ECO:0000256" key="1">
    <source>
        <dbReference type="ARBA" id="ARBA00023015"/>
    </source>
</evidence>
<dbReference type="Gene3D" id="1.10.357.10">
    <property type="entry name" value="Tetracycline Repressor, domain 2"/>
    <property type="match status" value="1"/>
</dbReference>
<sequence>MARRPAPDTRERILDTAALLFYDHGVQAVGMQQIIDRAKCGKSLLYREFPSKAELVAEYLERARQDFGRQYAEADDHAGSDPSARLIAFVEAMAESVQSPDYRGCPFRNYLAEVADHDDSAGRIATGYLLDSRARIEDFVADMNVAAPDVLAERIWLIVEGLHTAAAHPGGARAADVALSLVRELVRDATRV</sequence>
<dbReference type="InterPro" id="IPR036271">
    <property type="entry name" value="Tet_transcr_reg_TetR-rel_C_sf"/>
</dbReference>
<dbReference type="SUPFAM" id="SSF46689">
    <property type="entry name" value="Homeodomain-like"/>
    <property type="match status" value="1"/>
</dbReference>
<protein>
    <submittedName>
        <fullName evidence="6">TetR family transcriptional regulator</fullName>
    </submittedName>
</protein>
<dbReference type="PANTHER" id="PTHR47506:SF1">
    <property type="entry name" value="HTH-TYPE TRANSCRIPTIONAL REGULATOR YJDC"/>
    <property type="match status" value="1"/>
</dbReference>
<feature type="domain" description="HTH tetR-type" evidence="5">
    <location>
        <begin position="7"/>
        <end position="67"/>
    </location>
</feature>
<evidence type="ECO:0000259" key="5">
    <source>
        <dbReference type="PROSITE" id="PS50977"/>
    </source>
</evidence>
<dbReference type="PANTHER" id="PTHR47506">
    <property type="entry name" value="TRANSCRIPTIONAL REGULATORY PROTEIN"/>
    <property type="match status" value="1"/>
</dbReference>
<name>A0A8J3TQ24_9ACTN</name>
<dbReference type="AlphaFoldDB" id="A0A8J3TQ24"/>
<dbReference type="GO" id="GO:0003677">
    <property type="term" value="F:DNA binding"/>
    <property type="evidence" value="ECO:0007669"/>
    <property type="project" value="UniProtKB-UniRule"/>
</dbReference>
<feature type="DNA-binding region" description="H-T-H motif" evidence="4">
    <location>
        <begin position="30"/>
        <end position="49"/>
    </location>
</feature>
<comment type="caution">
    <text evidence="6">The sequence shown here is derived from an EMBL/GenBank/DDBJ whole genome shotgun (WGS) entry which is preliminary data.</text>
</comment>
<dbReference type="Pfam" id="PF00440">
    <property type="entry name" value="TetR_N"/>
    <property type="match status" value="1"/>
</dbReference>
<gene>
    <name evidence="6" type="ORF">Pmi06nite_33990</name>
</gene>
<evidence type="ECO:0000313" key="7">
    <source>
        <dbReference type="Proteomes" id="UP000650628"/>
    </source>
</evidence>
<evidence type="ECO:0000256" key="2">
    <source>
        <dbReference type="ARBA" id="ARBA00023125"/>
    </source>
</evidence>
<dbReference type="Proteomes" id="UP000650628">
    <property type="component" value="Unassembled WGS sequence"/>
</dbReference>
<dbReference type="PRINTS" id="PR00455">
    <property type="entry name" value="HTHTETR"/>
</dbReference>